<accession>A0A3D9HVY9</accession>
<keyword evidence="3" id="KW-1185">Reference proteome</keyword>
<evidence type="ECO:0000313" key="3">
    <source>
        <dbReference type="Proteomes" id="UP000256845"/>
    </source>
</evidence>
<protein>
    <submittedName>
        <fullName evidence="2">Uncharacterized protein</fullName>
    </submittedName>
</protein>
<gene>
    <name evidence="2" type="ORF">DFP90_101342</name>
</gene>
<dbReference type="OrthoDB" id="7364905at2"/>
<feature type="region of interest" description="Disordered" evidence="1">
    <location>
        <begin position="90"/>
        <end position="142"/>
    </location>
</feature>
<name>A0A3D9HVY9_9PROT</name>
<evidence type="ECO:0000313" key="2">
    <source>
        <dbReference type="EMBL" id="RED53551.1"/>
    </source>
</evidence>
<dbReference type="RefSeq" id="WP_115934681.1">
    <property type="nucleotide sequence ID" value="NZ_QRDW01000001.1"/>
</dbReference>
<organism evidence="2 3">
    <name type="scientific">Aestuariispira insulae</name>
    <dbReference type="NCBI Taxonomy" id="1461337"/>
    <lineage>
        <taxon>Bacteria</taxon>
        <taxon>Pseudomonadati</taxon>
        <taxon>Pseudomonadota</taxon>
        <taxon>Alphaproteobacteria</taxon>
        <taxon>Rhodospirillales</taxon>
        <taxon>Kiloniellaceae</taxon>
        <taxon>Aestuariispira</taxon>
    </lineage>
</organism>
<reference evidence="2 3" key="1">
    <citation type="submission" date="2018-07" db="EMBL/GenBank/DDBJ databases">
        <title>Genomic Encyclopedia of Type Strains, Phase III (KMG-III): the genomes of soil and plant-associated and newly described type strains.</title>
        <authorList>
            <person name="Whitman W."/>
        </authorList>
    </citation>
    <scope>NUCLEOTIDE SEQUENCE [LARGE SCALE GENOMIC DNA]</scope>
    <source>
        <strain evidence="2 3">CECT 8488</strain>
    </source>
</reference>
<feature type="compositionally biased region" description="Polar residues" evidence="1">
    <location>
        <begin position="39"/>
        <end position="48"/>
    </location>
</feature>
<feature type="compositionally biased region" description="Low complexity" evidence="1">
    <location>
        <begin position="183"/>
        <end position="192"/>
    </location>
</feature>
<dbReference type="AlphaFoldDB" id="A0A3D9HVY9"/>
<dbReference type="Proteomes" id="UP000256845">
    <property type="component" value="Unassembled WGS sequence"/>
</dbReference>
<proteinExistence type="predicted"/>
<feature type="compositionally biased region" description="Basic and acidic residues" evidence="1">
    <location>
        <begin position="49"/>
        <end position="59"/>
    </location>
</feature>
<feature type="region of interest" description="Disordered" evidence="1">
    <location>
        <begin position="30"/>
        <end position="59"/>
    </location>
</feature>
<comment type="caution">
    <text evidence="2">The sequence shown here is derived from an EMBL/GenBank/DDBJ whole genome shotgun (WGS) entry which is preliminary data.</text>
</comment>
<evidence type="ECO:0000256" key="1">
    <source>
        <dbReference type="SAM" id="MobiDB-lite"/>
    </source>
</evidence>
<feature type="region of interest" description="Disordered" evidence="1">
    <location>
        <begin position="178"/>
        <end position="210"/>
    </location>
</feature>
<sequence length="431" mass="47640">MKRTGNFASIALMLAVALSLAWLKWPQDRAEQREETVQKKQSPAQMSETEIRKELERALQEQAQMNTVTLPAPPPAPAMETNAAVVPDTAAKTPKPAEKPLKTRSVLKPEAQKPTPVRAVQPLKQAAPQDPPTTKKRKTIEPIKPRKRTKIVEVTRTPIQTFAPTRPETMRPVIEPIKPIKAELPQDNQEQPDPQDRPEKTHENYPTNDNADLVADARGQALSAAKELPAAKAELDDWRKQADQVLHVSASQSKSEVQAGRSLLRLLEHGSGPAIEIAWPSSNRERMALFDSFNACFGMVTAVMDRSGMLYREGGRSGKPWQVSMDAYSGFVRQPSGAVIQAEEKKAALIRRQHRLAGPSTMVRVFPRSVDAVILGGLSRLIGHRYKQARVIHARYQKSGRGLEIRSIMVDGTPVSGTISVEAYRHCGGLT</sequence>
<dbReference type="EMBL" id="QRDW01000001">
    <property type="protein sequence ID" value="RED53551.1"/>
    <property type="molecule type" value="Genomic_DNA"/>
</dbReference>
<feature type="compositionally biased region" description="Basic and acidic residues" evidence="1">
    <location>
        <begin position="194"/>
        <end position="203"/>
    </location>
</feature>